<name>A0A0W0FN11_MONRR</name>
<comment type="caution">
    <text evidence="1">The sequence shown here is derived from an EMBL/GenBank/DDBJ whole genome shotgun (WGS) entry which is preliminary data.</text>
</comment>
<reference evidence="1 2" key="1">
    <citation type="submission" date="2015-12" db="EMBL/GenBank/DDBJ databases">
        <title>Draft genome sequence of Moniliophthora roreri, the causal agent of frosty pod rot of cacao.</title>
        <authorList>
            <person name="Aime M.C."/>
            <person name="Diaz-Valderrama J.R."/>
            <person name="Kijpornyongpan T."/>
            <person name="Phillips-Mora W."/>
        </authorList>
    </citation>
    <scope>NUCLEOTIDE SEQUENCE [LARGE SCALE GENOMIC DNA]</scope>
    <source>
        <strain evidence="1 2">MCA 2952</strain>
    </source>
</reference>
<accession>A0A0W0FN11</accession>
<dbReference type="Proteomes" id="UP000054988">
    <property type="component" value="Unassembled WGS sequence"/>
</dbReference>
<dbReference type="EMBL" id="LATX01001827">
    <property type="protein sequence ID" value="KTB37699.1"/>
    <property type="molecule type" value="Genomic_DNA"/>
</dbReference>
<evidence type="ECO:0000313" key="2">
    <source>
        <dbReference type="Proteomes" id="UP000054988"/>
    </source>
</evidence>
<proteinExistence type="predicted"/>
<protein>
    <submittedName>
        <fullName evidence="1">Uncharacterized protein</fullName>
    </submittedName>
</protein>
<gene>
    <name evidence="1" type="ORF">WG66_9732</name>
</gene>
<sequence>MLSLGIIVNLLLIIPLH</sequence>
<dbReference type="AlphaFoldDB" id="A0A0W0FN11"/>
<evidence type="ECO:0000313" key="1">
    <source>
        <dbReference type="EMBL" id="KTB37699.1"/>
    </source>
</evidence>
<organism evidence="1 2">
    <name type="scientific">Moniliophthora roreri</name>
    <name type="common">Frosty pod rot fungus</name>
    <name type="synonym">Monilia roreri</name>
    <dbReference type="NCBI Taxonomy" id="221103"/>
    <lineage>
        <taxon>Eukaryota</taxon>
        <taxon>Fungi</taxon>
        <taxon>Dikarya</taxon>
        <taxon>Basidiomycota</taxon>
        <taxon>Agaricomycotina</taxon>
        <taxon>Agaricomycetes</taxon>
        <taxon>Agaricomycetidae</taxon>
        <taxon>Agaricales</taxon>
        <taxon>Marasmiineae</taxon>
        <taxon>Marasmiaceae</taxon>
        <taxon>Moniliophthora</taxon>
    </lineage>
</organism>